<evidence type="ECO:0000256" key="3">
    <source>
        <dbReference type="ARBA" id="ARBA00023136"/>
    </source>
</evidence>
<dbReference type="Proteomes" id="UP000539372">
    <property type="component" value="Unassembled WGS sequence"/>
</dbReference>
<feature type="chain" id="PRO_5030866656" description="Peptidoglycan-associated lipoprotein" evidence="10">
    <location>
        <begin position="26"/>
        <end position="171"/>
    </location>
</feature>
<dbReference type="HAMAP" id="MF_02204">
    <property type="entry name" value="Pal"/>
    <property type="match status" value="1"/>
</dbReference>
<accession>A0A7Y0HDY3</accession>
<evidence type="ECO:0000256" key="2">
    <source>
        <dbReference type="ARBA" id="ARBA00022729"/>
    </source>
</evidence>
<dbReference type="PANTHER" id="PTHR30329">
    <property type="entry name" value="STATOR ELEMENT OF FLAGELLAR MOTOR COMPLEX"/>
    <property type="match status" value="1"/>
</dbReference>
<dbReference type="InterPro" id="IPR006664">
    <property type="entry name" value="OMP_bac"/>
</dbReference>
<evidence type="ECO:0000313" key="13">
    <source>
        <dbReference type="Proteomes" id="UP000539372"/>
    </source>
</evidence>
<dbReference type="Gene3D" id="3.30.1330.60">
    <property type="entry name" value="OmpA-like domain"/>
    <property type="match status" value="1"/>
</dbReference>
<sequence>MRLKVIAMLAAVSLVAACSSSGEEAATTENTGTQTTAAPPPPAPSGPVAGSREHFIQVAGDRVFFAFDRSDLSDQAQSTLDAQAAWLGSFPAVTVTIEGHADERGTDDYNLALSARRAAAARDYLIAKGVAAGRIETLAYGESRPAAIGSNEAAWAQNRRAVTVLTGGLGS</sequence>
<keyword evidence="7 8" id="KW-0131">Cell cycle</keyword>
<evidence type="ECO:0000259" key="11">
    <source>
        <dbReference type="PROSITE" id="PS51123"/>
    </source>
</evidence>
<evidence type="ECO:0000256" key="7">
    <source>
        <dbReference type="ARBA" id="ARBA00023306"/>
    </source>
</evidence>
<dbReference type="GO" id="GO:0051301">
    <property type="term" value="P:cell division"/>
    <property type="evidence" value="ECO:0007669"/>
    <property type="project" value="UniProtKB-UniRule"/>
</dbReference>
<feature type="signal peptide" evidence="10">
    <location>
        <begin position="1"/>
        <end position="25"/>
    </location>
</feature>
<proteinExistence type="inferred from homology"/>
<keyword evidence="6 8" id="KW-0449">Lipoprotein</keyword>
<comment type="similarity">
    <text evidence="8">Belongs to the Pal lipoprotein family.</text>
</comment>
<evidence type="ECO:0000313" key="12">
    <source>
        <dbReference type="EMBL" id="NMM42938.1"/>
    </source>
</evidence>
<evidence type="ECO:0000256" key="9">
    <source>
        <dbReference type="SAM" id="MobiDB-lite"/>
    </source>
</evidence>
<dbReference type="InterPro" id="IPR006665">
    <property type="entry name" value="OmpA-like"/>
</dbReference>
<keyword evidence="4 8" id="KW-0564">Palmitate</keyword>
<feature type="region of interest" description="Disordered" evidence="9">
    <location>
        <begin position="23"/>
        <end position="50"/>
    </location>
</feature>
<dbReference type="NCBIfam" id="TIGR02802">
    <property type="entry name" value="Pal_lipo"/>
    <property type="match status" value="1"/>
</dbReference>
<evidence type="ECO:0000256" key="8">
    <source>
        <dbReference type="HAMAP-Rule" id="MF_02204"/>
    </source>
</evidence>
<dbReference type="CDD" id="cd07185">
    <property type="entry name" value="OmpA_C-like"/>
    <property type="match status" value="1"/>
</dbReference>
<keyword evidence="2 8" id="KW-0732">Signal</keyword>
<evidence type="ECO:0000256" key="4">
    <source>
        <dbReference type="ARBA" id="ARBA00023139"/>
    </source>
</evidence>
<evidence type="ECO:0000256" key="6">
    <source>
        <dbReference type="ARBA" id="ARBA00023288"/>
    </source>
</evidence>
<feature type="compositionally biased region" description="Low complexity" evidence="9">
    <location>
        <begin position="23"/>
        <end position="37"/>
    </location>
</feature>
<evidence type="ECO:0000256" key="10">
    <source>
        <dbReference type="SAM" id="SignalP"/>
    </source>
</evidence>
<dbReference type="InterPro" id="IPR050330">
    <property type="entry name" value="Bact_OuterMem_StrucFunc"/>
</dbReference>
<gene>
    <name evidence="8 12" type="primary">pal</name>
    <name evidence="12" type="ORF">HH303_00505</name>
</gene>
<dbReference type="EMBL" id="JABBNT010000001">
    <property type="protein sequence ID" value="NMM42938.1"/>
    <property type="molecule type" value="Genomic_DNA"/>
</dbReference>
<reference evidence="12 13" key="1">
    <citation type="submission" date="2020-04" db="EMBL/GenBank/DDBJ databases">
        <title>Rhodospirillaceae bacterium KN72 isolated from deep sea.</title>
        <authorList>
            <person name="Zhang D.-C."/>
        </authorList>
    </citation>
    <scope>NUCLEOTIDE SEQUENCE [LARGE SCALE GENOMIC DNA]</scope>
    <source>
        <strain evidence="12 13">KN72</strain>
    </source>
</reference>
<comment type="subunit">
    <text evidence="8">The Tol-Pal system is composed of five core proteins: the inner membrane proteins TolA, TolQ and TolR, the periplasmic protein TolB and the outer membrane protein Pal. They form a network linking the inner and outer membranes and the peptidoglycan layer.</text>
</comment>
<dbReference type="InterPro" id="IPR039001">
    <property type="entry name" value="Pal"/>
</dbReference>
<comment type="subcellular location">
    <subcellularLocation>
        <location evidence="8">Cell outer membrane</location>
        <topology evidence="8">Lipid-anchor</topology>
    </subcellularLocation>
</comment>
<comment type="caution">
    <text evidence="12">The sequence shown here is derived from an EMBL/GenBank/DDBJ whole genome shotgun (WGS) entry which is preliminary data.</text>
</comment>
<feature type="domain" description="OmpA-like" evidence="11">
    <location>
        <begin position="52"/>
        <end position="169"/>
    </location>
</feature>
<name>A0A7Y0HDY3_9PROT</name>
<evidence type="ECO:0000256" key="5">
    <source>
        <dbReference type="ARBA" id="ARBA00023237"/>
    </source>
</evidence>
<dbReference type="PANTHER" id="PTHR30329:SF21">
    <property type="entry name" value="LIPOPROTEIN YIAD-RELATED"/>
    <property type="match status" value="1"/>
</dbReference>
<dbReference type="InterPro" id="IPR014169">
    <property type="entry name" value="Pal_lipo_C"/>
</dbReference>
<organism evidence="12 13">
    <name type="scientific">Pacificispira spongiicola</name>
    <dbReference type="NCBI Taxonomy" id="2729598"/>
    <lineage>
        <taxon>Bacteria</taxon>
        <taxon>Pseudomonadati</taxon>
        <taxon>Pseudomonadota</taxon>
        <taxon>Alphaproteobacteria</taxon>
        <taxon>Rhodospirillales</taxon>
        <taxon>Rhodospirillaceae</taxon>
        <taxon>Pacificispira</taxon>
    </lineage>
</organism>
<dbReference type="PRINTS" id="PR01021">
    <property type="entry name" value="OMPADOMAIN"/>
</dbReference>
<dbReference type="SUPFAM" id="SSF103088">
    <property type="entry name" value="OmpA-like"/>
    <property type="match status" value="1"/>
</dbReference>
<comment type="function">
    <text evidence="8">Part of the Tol-Pal system, which plays a role in outer membrane invagination during cell division and is important for maintaining outer membrane integrity.</text>
</comment>
<keyword evidence="1 8" id="KW-0132">Cell division</keyword>
<dbReference type="InterPro" id="IPR036737">
    <property type="entry name" value="OmpA-like_sf"/>
</dbReference>
<evidence type="ECO:0000256" key="1">
    <source>
        <dbReference type="ARBA" id="ARBA00022618"/>
    </source>
</evidence>
<dbReference type="Pfam" id="PF00691">
    <property type="entry name" value="OmpA"/>
    <property type="match status" value="1"/>
</dbReference>
<keyword evidence="5 8" id="KW-0998">Cell outer membrane</keyword>
<dbReference type="PROSITE" id="PS51123">
    <property type="entry name" value="OMPA_2"/>
    <property type="match status" value="1"/>
</dbReference>
<keyword evidence="3 8" id="KW-0472">Membrane</keyword>
<dbReference type="GO" id="GO:0009279">
    <property type="term" value="C:cell outer membrane"/>
    <property type="evidence" value="ECO:0007669"/>
    <property type="project" value="UniProtKB-SubCell"/>
</dbReference>
<protein>
    <recommendedName>
        <fullName evidence="8">Peptidoglycan-associated lipoprotein</fullName>
        <shortName evidence="8">PAL</shortName>
    </recommendedName>
</protein>
<dbReference type="AlphaFoldDB" id="A0A7Y0HDY3"/>
<dbReference type="RefSeq" id="WP_169623253.1">
    <property type="nucleotide sequence ID" value="NZ_JABBNT010000001.1"/>
</dbReference>
<dbReference type="PROSITE" id="PS51257">
    <property type="entry name" value="PROKAR_LIPOPROTEIN"/>
    <property type="match status" value="1"/>
</dbReference>
<keyword evidence="13" id="KW-1185">Reference proteome</keyword>